<evidence type="ECO:0000313" key="2">
    <source>
        <dbReference type="EMBL" id="GEL18940.1"/>
    </source>
</evidence>
<evidence type="ECO:0000313" key="3">
    <source>
        <dbReference type="Proteomes" id="UP000321328"/>
    </source>
</evidence>
<proteinExistence type="predicted"/>
<keyword evidence="1" id="KW-0472">Membrane</keyword>
<organism evidence="2 3">
    <name type="scientific">Pseudonocardia asaccharolytica DSM 44247 = NBRC 16224</name>
    <dbReference type="NCBI Taxonomy" id="1123024"/>
    <lineage>
        <taxon>Bacteria</taxon>
        <taxon>Bacillati</taxon>
        <taxon>Actinomycetota</taxon>
        <taxon>Actinomycetes</taxon>
        <taxon>Pseudonocardiales</taxon>
        <taxon>Pseudonocardiaceae</taxon>
        <taxon>Pseudonocardia</taxon>
    </lineage>
</organism>
<keyword evidence="1" id="KW-0812">Transmembrane</keyword>
<dbReference type="AlphaFoldDB" id="A0A511D2D9"/>
<dbReference type="Pfam" id="PF09527">
    <property type="entry name" value="ATPase_gene1"/>
    <property type="match status" value="1"/>
</dbReference>
<feature type="transmembrane region" description="Helical" evidence="1">
    <location>
        <begin position="48"/>
        <end position="67"/>
    </location>
</feature>
<sequence>MEPDQPRGGGGQPPPPPSEAWTALSHLLSGFLLFGGIGWGLDKLLDMRVFTVVGLLAGGVASLYLIYLRYVKS</sequence>
<feature type="transmembrane region" description="Helical" evidence="1">
    <location>
        <begin position="20"/>
        <end position="41"/>
    </location>
</feature>
<dbReference type="Proteomes" id="UP000321328">
    <property type="component" value="Unassembled WGS sequence"/>
</dbReference>
<reference evidence="2 3" key="1">
    <citation type="submission" date="2019-07" db="EMBL/GenBank/DDBJ databases">
        <title>Whole genome shotgun sequence of Pseudonocardia asaccharolytica NBRC 16224.</title>
        <authorList>
            <person name="Hosoyama A."/>
            <person name="Uohara A."/>
            <person name="Ohji S."/>
            <person name="Ichikawa N."/>
        </authorList>
    </citation>
    <scope>NUCLEOTIDE SEQUENCE [LARGE SCALE GENOMIC DNA]</scope>
    <source>
        <strain evidence="2 3">NBRC 16224</strain>
    </source>
</reference>
<evidence type="ECO:0000256" key="1">
    <source>
        <dbReference type="SAM" id="Phobius"/>
    </source>
</evidence>
<keyword evidence="3" id="KW-1185">Reference proteome</keyword>
<name>A0A511D2D9_9PSEU</name>
<evidence type="ECO:0008006" key="4">
    <source>
        <dbReference type="Google" id="ProtNLM"/>
    </source>
</evidence>
<dbReference type="RefSeq" id="WP_037057538.1">
    <property type="nucleotide sequence ID" value="NZ_AUII01000018.1"/>
</dbReference>
<keyword evidence="1" id="KW-1133">Transmembrane helix</keyword>
<protein>
    <recommendedName>
        <fullName evidence="4">ATP synthase protein I</fullName>
    </recommendedName>
</protein>
<dbReference type="InterPro" id="IPR032820">
    <property type="entry name" value="ATPase_put"/>
</dbReference>
<accession>A0A511D2D9</accession>
<comment type="caution">
    <text evidence="2">The sequence shown here is derived from an EMBL/GenBank/DDBJ whole genome shotgun (WGS) entry which is preliminary data.</text>
</comment>
<gene>
    <name evidence="2" type="ORF">PA7_27770</name>
</gene>
<dbReference type="STRING" id="1123024.GCA_000423625_03474"/>
<dbReference type="EMBL" id="BJVI01000028">
    <property type="protein sequence ID" value="GEL18940.1"/>
    <property type="molecule type" value="Genomic_DNA"/>
</dbReference>
<dbReference type="OrthoDB" id="5193039at2"/>